<evidence type="ECO:0000313" key="3">
    <source>
        <dbReference type="Proteomes" id="UP000434172"/>
    </source>
</evidence>
<dbReference type="OrthoDB" id="5386682at2759"/>
<reference evidence="2 3" key="1">
    <citation type="submission" date="2019-12" db="EMBL/GenBank/DDBJ databases">
        <title>A genome sequence resource for the geographically widespread anthracnose pathogen Colletotrichum asianum.</title>
        <authorList>
            <person name="Meng Y."/>
        </authorList>
    </citation>
    <scope>NUCLEOTIDE SEQUENCE [LARGE SCALE GENOMIC DNA]</scope>
    <source>
        <strain evidence="2 3">ICMP 18580</strain>
    </source>
</reference>
<evidence type="ECO:0000259" key="1">
    <source>
        <dbReference type="Pfam" id="PF06985"/>
    </source>
</evidence>
<dbReference type="PANTHER" id="PTHR24148:SF64">
    <property type="entry name" value="HETEROKARYON INCOMPATIBILITY DOMAIN-CONTAINING PROTEIN"/>
    <property type="match status" value="1"/>
</dbReference>
<protein>
    <submittedName>
        <fullName evidence="2">Heterokaryon incompatibility protein</fullName>
    </submittedName>
</protein>
<dbReference type="InterPro" id="IPR052895">
    <property type="entry name" value="HetReg/Transcr_Mod"/>
</dbReference>
<dbReference type="Pfam" id="PF06985">
    <property type="entry name" value="HET"/>
    <property type="match status" value="1"/>
</dbReference>
<feature type="domain" description="Heterokaryon incompatibility" evidence="1">
    <location>
        <begin position="45"/>
        <end position="240"/>
    </location>
</feature>
<comment type="caution">
    <text evidence="2">The sequence shown here is derived from an EMBL/GenBank/DDBJ whole genome shotgun (WGS) entry which is preliminary data.</text>
</comment>
<dbReference type="PANTHER" id="PTHR24148">
    <property type="entry name" value="ANKYRIN REPEAT DOMAIN-CONTAINING PROTEIN 39 HOMOLOG-RELATED"/>
    <property type="match status" value="1"/>
</dbReference>
<dbReference type="AlphaFoldDB" id="A0A8H3WCB0"/>
<dbReference type="Proteomes" id="UP000434172">
    <property type="component" value="Unassembled WGS sequence"/>
</dbReference>
<dbReference type="EMBL" id="WOWK01000050">
    <property type="protein sequence ID" value="KAF0323700.1"/>
    <property type="molecule type" value="Genomic_DNA"/>
</dbReference>
<organism evidence="2 3">
    <name type="scientific">Colletotrichum asianum</name>
    <dbReference type="NCBI Taxonomy" id="702518"/>
    <lineage>
        <taxon>Eukaryota</taxon>
        <taxon>Fungi</taxon>
        <taxon>Dikarya</taxon>
        <taxon>Ascomycota</taxon>
        <taxon>Pezizomycotina</taxon>
        <taxon>Sordariomycetes</taxon>
        <taxon>Hypocreomycetidae</taxon>
        <taxon>Glomerellales</taxon>
        <taxon>Glomerellaceae</taxon>
        <taxon>Colletotrichum</taxon>
        <taxon>Colletotrichum gloeosporioides species complex</taxon>
    </lineage>
</organism>
<accession>A0A8H3WCB0</accession>
<gene>
    <name evidence="2" type="ORF">GQ607_009146</name>
</gene>
<name>A0A8H3WCB0_9PEZI</name>
<sequence>MATIPYTDLDPEKREIRLLEVVCEPGNTQISYRLHTVSLDDNPYFIALSYVWGDHLVTENIVIDGLQTPITVNLATALKHVKKHWLDIQNERNTGRDAVEFRIWADAICINQQNLPEKSEQVPLMKDIYSKADFVFAWLSSEDGDISTSLEMLETAFYLVKILVHINSGQQLIITDDKWAETTHALNHSINWAEMVPLALGRFGYPSREERDIFPASSCWTALKNLADLSYWSRIWILQELMLPKSLYFACPSPSLDHCKAIMAVTGIMEVLGAIQRGRARDVGALGRSRASIIRSQLFLVQWRLNLRQAFHLRAYEDSCLYHVLSSTLFGTIRATNPRDYVYGVLAITNFDITPDYRASIRKVYLDYARELVNCWSTLWQPPDRSNGRLFFLSLCAAGVQRNEDLPTWVPAFNDLRPKGWFMNVRTSSSLAFRDVAELRQASEVRISDASLWVAGVKAQKITYQYHKPLGADFWTKDLLDCFETLLARRNSTYVTGKPLVDVICCTLLQRLYSEYDLRRIASLFLYFYNWVPSGKIGEELRQAMEGLDEMEMRDNMEAMLSEWTPIMSENAGCRLVGTDDYIGIAGGDVQNDDIVCVLKDCDSPVILRPEGDHFLFVSPCFMLGLMKGEVSEMLRSQMAEVETLEIR</sequence>
<keyword evidence="3" id="KW-1185">Reference proteome</keyword>
<dbReference type="InterPro" id="IPR010730">
    <property type="entry name" value="HET"/>
</dbReference>
<proteinExistence type="predicted"/>
<evidence type="ECO:0000313" key="2">
    <source>
        <dbReference type="EMBL" id="KAF0323700.1"/>
    </source>
</evidence>